<keyword evidence="2" id="KW-0560">Oxidoreductase</keyword>
<dbReference type="PANTHER" id="PTHR33365:SF11">
    <property type="entry name" value="TAT PATHWAY SIGNAL SEQUENCE"/>
    <property type="match status" value="1"/>
</dbReference>
<dbReference type="Proteomes" id="UP001497453">
    <property type="component" value="Chromosome 1"/>
</dbReference>
<dbReference type="EMBL" id="OZ037944">
    <property type="protein sequence ID" value="CAL1696227.1"/>
    <property type="molecule type" value="Genomic_DNA"/>
</dbReference>
<reference evidence="5" key="1">
    <citation type="submission" date="2024-04" db="EMBL/GenBank/DDBJ databases">
        <authorList>
            <person name="Shaw F."/>
            <person name="Minotto A."/>
        </authorList>
    </citation>
    <scope>NUCLEOTIDE SEQUENCE [LARGE SCALE GENOMIC DNA]</scope>
</reference>
<dbReference type="Pfam" id="PF11807">
    <property type="entry name" value="UstYa"/>
    <property type="match status" value="1"/>
</dbReference>
<organism evidence="4 5">
    <name type="scientific">Somion occarium</name>
    <dbReference type="NCBI Taxonomy" id="3059160"/>
    <lineage>
        <taxon>Eukaryota</taxon>
        <taxon>Fungi</taxon>
        <taxon>Dikarya</taxon>
        <taxon>Basidiomycota</taxon>
        <taxon>Agaricomycotina</taxon>
        <taxon>Agaricomycetes</taxon>
        <taxon>Polyporales</taxon>
        <taxon>Cerrenaceae</taxon>
        <taxon>Somion</taxon>
    </lineage>
</organism>
<dbReference type="PANTHER" id="PTHR33365">
    <property type="entry name" value="YALI0B05434P"/>
    <property type="match status" value="1"/>
</dbReference>
<accession>A0ABP1CKL6</accession>
<keyword evidence="5" id="KW-1185">Reference proteome</keyword>
<evidence type="ECO:0000256" key="2">
    <source>
        <dbReference type="ARBA" id="ARBA00023002"/>
    </source>
</evidence>
<dbReference type="InterPro" id="IPR021765">
    <property type="entry name" value="UstYa-like"/>
</dbReference>
<protein>
    <submittedName>
        <fullName evidence="4">Uncharacterized protein</fullName>
    </submittedName>
</protein>
<sequence>MRPVKMYIQNTIHYNPQTSLGAAQFSRLLPAGGHLVHLNTTGEDVTYTVAMFHQLRCLDIIRNDYVSGTSSPLLRHCFNYLRQSILCLSDTRLESVRSPLAPTLVSLSSDHVCRDWTSLYAAAEMVYNSK</sequence>
<evidence type="ECO:0000256" key="3">
    <source>
        <dbReference type="ARBA" id="ARBA00035112"/>
    </source>
</evidence>
<proteinExistence type="inferred from homology"/>
<comment type="similarity">
    <text evidence="3">Belongs to the ustYa family.</text>
</comment>
<evidence type="ECO:0000313" key="4">
    <source>
        <dbReference type="EMBL" id="CAL1696227.1"/>
    </source>
</evidence>
<gene>
    <name evidence="4" type="ORF">GFSPODELE1_LOCUS1097</name>
</gene>
<comment type="pathway">
    <text evidence="1">Mycotoxin biosynthesis.</text>
</comment>
<name>A0ABP1CKL6_9APHY</name>
<evidence type="ECO:0000256" key="1">
    <source>
        <dbReference type="ARBA" id="ARBA00004685"/>
    </source>
</evidence>
<evidence type="ECO:0000313" key="5">
    <source>
        <dbReference type="Proteomes" id="UP001497453"/>
    </source>
</evidence>